<gene>
    <name evidence="2" type="ORF">ACFOWA_01530</name>
</gene>
<dbReference type="Proteomes" id="UP001595789">
    <property type="component" value="Unassembled WGS sequence"/>
</dbReference>
<evidence type="ECO:0000313" key="2">
    <source>
        <dbReference type="EMBL" id="MFC4209841.1"/>
    </source>
</evidence>
<protein>
    <submittedName>
        <fullName evidence="2">Outer membrane beta-barrel protein</fullName>
    </submittedName>
</protein>
<dbReference type="InterPro" id="IPR012319">
    <property type="entry name" value="FPG_cat"/>
</dbReference>
<reference evidence="3" key="1">
    <citation type="journal article" date="2019" name="Int. J. Syst. Evol. Microbiol.">
        <title>The Global Catalogue of Microorganisms (GCM) 10K type strain sequencing project: providing services to taxonomists for standard genome sequencing and annotation.</title>
        <authorList>
            <consortium name="The Broad Institute Genomics Platform"/>
            <consortium name="The Broad Institute Genome Sequencing Center for Infectious Disease"/>
            <person name="Wu L."/>
            <person name="Ma J."/>
        </authorList>
    </citation>
    <scope>NUCLEOTIDE SEQUENCE [LARGE SCALE GENOMIC DNA]</scope>
    <source>
        <strain evidence="3">CCM 8691</strain>
    </source>
</reference>
<accession>A0ABV8P631</accession>
<evidence type="ECO:0000313" key="3">
    <source>
        <dbReference type="Proteomes" id="UP001595789"/>
    </source>
</evidence>
<dbReference type="Pfam" id="PF13568">
    <property type="entry name" value="OMP_b-brl_2"/>
    <property type="match status" value="1"/>
</dbReference>
<sequence>MQKKEMKSIINFSWVALLFLTLNLNAQGLHLGIKGGVNFNKSSGLNFNDKRAFGYNFGGYIYYDFTKNVGIQLEGLYGRSAVRFNPASQDQANGISEGKKFIKMLSMPVLAKVNVGELFSAVAGPQFNAIRNSNNIRLNNGERAFDSKIGISYTAGIDLGILYFRYNWGNKSLNKLIEGDFKSNQYQIGFRVTVL</sequence>
<comment type="caution">
    <text evidence="2">The sequence shown here is derived from an EMBL/GenBank/DDBJ whole genome shotgun (WGS) entry which is preliminary data.</text>
</comment>
<evidence type="ECO:0000259" key="1">
    <source>
        <dbReference type="PROSITE" id="PS51068"/>
    </source>
</evidence>
<organism evidence="2 3">
    <name type="scientific">Pedobacter lithocola</name>
    <dbReference type="NCBI Taxonomy" id="1908239"/>
    <lineage>
        <taxon>Bacteria</taxon>
        <taxon>Pseudomonadati</taxon>
        <taxon>Bacteroidota</taxon>
        <taxon>Sphingobacteriia</taxon>
        <taxon>Sphingobacteriales</taxon>
        <taxon>Sphingobacteriaceae</taxon>
        <taxon>Pedobacter</taxon>
    </lineage>
</organism>
<keyword evidence="3" id="KW-1185">Reference proteome</keyword>
<dbReference type="PROSITE" id="PS51068">
    <property type="entry name" value="FPG_CAT"/>
    <property type="match status" value="1"/>
</dbReference>
<proteinExistence type="predicted"/>
<feature type="domain" description="Formamidopyrimidine-DNA glycosylase catalytic" evidence="1">
    <location>
        <begin position="1"/>
        <end position="54"/>
    </location>
</feature>
<dbReference type="EMBL" id="JBHSBW010000003">
    <property type="protein sequence ID" value="MFC4209841.1"/>
    <property type="molecule type" value="Genomic_DNA"/>
</dbReference>
<dbReference type="InterPro" id="IPR025665">
    <property type="entry name" value="Beta-barrel_OMP_2"/>
</dbReference>
<name>A0ABV8P631_9SPHI</name>